<comment type="caution">
    <text evidence="1">The sequence shown here is derived from an EMBL/GenBank/DDBJ whole genome shotgun (WGS) entry which is preliminary data.</text>
</comment>
<proteinExistence type="predicted"/>
<reference evidence="1" key="1">
    <citation type="submission" date="2021-09" db="EMBL/GenBank/DDBJ databases">
        <authorList>
            <person name="Martin H S."/>
        </authorList>
    </citation>
    <scope>NUCLEOTIDE SEQUENCE</scope>
</reference>
<name>A0A8J2R583_9NEOP</name>
<keyword evidence="2" id="KW-1185">Reference proteome</keyword>
<dbReference type="AlphaFoldDB" id="A0A8J2R583"/>
<evidence type="ECO:0000313" key="1">
    <source>
        <dbReference type="EMBL" id="CAG9585007.1"/>
    </source>
</evidence>
<gene>
    <name evidence="1" type="ORF">DCHRY22_LOCUS15500</name>
</gene>
<accession>A0A8J2R583</accession>
<protein>
    <submittedName>
        <fullName evidence="1">(African queen) hypothetical protein</fullName>
    </submittedName>
</protein>
<dbReference type="Proteomes" id="UP000789524">
    <property type="component" value="Unassembled WGS sequence"/>
</dbReference>
<sequence>MELKTTGSGRLVRGRVEEVRGGARKREEAAGSSVRQVTLHSLNSVRVSLKSFRGVSHALIHHDGLLHLPAAVHDDHQMWRVNPVSRSELVRIFSYNVETTFLLGAGVKCARWEKASEPTTCRSLAPPHAPLIDLFLPATGSLPPPYIHEIMN</sequence>
<organism evidence="1 2">
    <name type="scientific">Danaus chrysippus</name>
    <name type="common">African queen</name>
    <dbReference type="NCBI Taxonomy" id="151541"/>
    <lineage>
        <taxon>Eukaryota</taxon>
        <taxon>Metazoa</taxon>
        <taxon>Ecdysozoa</taxon>
        <taxon>Arthropoda</taxon>
        <taxon>Hexapoda</taxon>
        <taxon>Insecta</taxon>
        <taxon>Pterygota</taxon>
        <taxon>Neoptera</taxon>
        <taxon>Endopterygota</taxon>
        <taxon>Lepidoptera</taxon>
        <taxon>Glossata</taxon>
        <taxon>Ditrysia</taxon>
        <taxon>Papilionoidea</taxon>
        <taxon>Nymphalidae</taxon>
        <taxon>Danainae</taxon>
        <taxon>Danaini</taxon>
        <taxon>Danaina</taxon>
        <taxon>Danaus</taxon>
        <taxon>Anosia</taxon>
    </lineage>
</organism>
<evidence type="ECO:0000313" key="2">
    <source>
        <dbReference type="Proteomes" id="UP000789524"/>
    </source>
</evidence>
<dbReference type="EMBL" id="CAKASE010000083">
    <property type="protein sequence ID" value="CAG9585007.1"/>
    <property type="molecule type" value="Genomic_DNA"/>
</dbReference>